<protein>
    <recommendedName>
        <fullName evidence="3">Thioredoxin domain-containing protein</fullName>
    </recommendedName>
</protein>
<proteinExistence type="predicted"/>
<evidence type="ECO:0000256" key="1">
    <source>
        <dbReference type="SAM" id="Phobius"/>
    </source>
</evidence>
<feature type="transmembrane region" description="Helical" evidence="1">
    <location>
        <begin position="710"/>
        <end position="734"/>
    </location>
</feature>
<keyword evidence="1" id="KW-0472">Membrane</keyword>
<feature type="transmembrane region" description="Helical" evidence="1">
    <location>
        <begin position="348"/>
        <end position="367"/>
    </location>
</feature>
<dbReference type="AlphaFoldDB" id="A0A1B1TBR3"/>
<dbReference type="Gene3D" id="3.40.30.10">
    <property type="entry name" value="Glutaredoxin"/>
    <property type="match status" value="1"/>
</dbReference>
<evidence type="ECO:0000313" key="2">
    <source>
        <dbReference type="EMBL" id="ANV79716.1"/>
    </source>
</evidence>
<feature type="transmembrane region" description="Helical" evidence="1">
    <location>
        <begin position="585"/>
        <end position="605"/>
    </location>
</feature>
<organism evidence="2">
    <name type="scientific">uncultured Poseidoniia archaeon</name>
    <dbReference type="NCBI Taxonomy" id="1697135"/>
    <lineage>
        <taxon>Archaea</taxon>
        <taxon>Methanobacteriati</taxon>
        <taxon>Thermoplasmatota</taxon>
        <taxon>Candidatus Poseidoniia</taxon>
        <taxon>environmental samples</taxon>
    </lineage>
</organism>
<keyword evidence="1" id="KW-0812">Transmembrane</keyword>
<accession>A0A1B1TBR3</accession>
<evidence type="ECO:0008006" key="3">
    <source>
        <dbReference type="Google" id="ProtNLM"/>
    </source>
</evidence>
<dbReference type="EMBL" id="KP211849">
    <property type="protein sequence ID" value="ANV79716.1"/>
    <property type="molecule type" value="Genomic_DNA"/>
</dbReference>
<feature type="transmembrane region" description="Helical" evidence="1">
    <location>
        <begin position="611"/>
        <end position="634"/>
    </location>
</feature>
<name>A0A1B1TBR3_9ARCH</name>
<feature type="transmembrane region" description="Helical" evidence="1">
    <location>
        <begin position="755"/>
        <end position="776"/>
    </location>
</feature>
<feature type="transmembrane region" description="Helical" evidence="1">
    <location>
        <begin position="374"/>
        <end position="392"/>
    </location>
</feature>
<reference evidence="2" key="2">
    <citation type="journal article" date="2015" name="ISME J.">
        <title>A new class of marine Euryarchaeota group II from the Mediterranean deep chlorophyll maximum.</title>
        <authorList>
            <person name="Martin-Cuadrado A.B."/>
            <person name="Garcia-Heredia I."/>
            <person name="Molto A.G."/>
            <person name="Lopez-Ubeda R."/>
            <person name="Kimes N."/>
            <person name="Lopez-Garcia P."/>
            <person name="Moreira D."/>
            <person name="Rodriguez-Valera F."/>
        </authorList>
    </citation>
    <scope>NUCLEOTIDE SEQUENCE</scope>
</reference>
<sequence>MTSKRHNCHQISILLLLITFLFISTFSSAQTVEENNGPGISYDYPNNNMLFIKGDGDSPFLDRNWSVLTGFPQGSVSFSRTSSTLNPNILNVQSSPVIEPFRFEGNISVILFASLEGGSSNSCEASDFLPSPVGSETQFEVSLLMGGVSVISNQYTESISMSEGYTSPHEFSVQGGQINVSMNKGDTIDLSINVRHECVESGALLWGNYDVTSGIMFEGQLLDIEVEALVDANRMVRVEMTPISPWGLDDFSHQIFEIVGPTEWSSMYHGKWDNEDLRQYHFENPQGIRVGEDNRTTYTWSSDKPLESGNYMVDMCIDLSDQDPANDCNIIIILRFIVPDDPRSLVNGMWAAIIIPIGILGWIFISLKEAMLPLPAYGVIILLAFASLGPAVDLPDIDSEPFRENGAVPPFMLISHNPDTNSMTLSDIMGDSEVVVIGMFQHGSPNALLQYDDFTKSLKNSEVDISYVQIATGEGLEASYLDSYSEKLNGSWPLLIDEYDSRMGLSLPNRASDAVLVIDSAGFITEWKPGSMSSSEIEEASIKASFGSGNNPIQIISLVFSTAFLPLIVLAMPRERQFKFPEDPLIPGAGSLLILYSSVVGFAYWALPVALFSSLGLGFFWIWIEVLLACLLTYHGVSILKSGKIIEIEFLSNLAYNKLPDSYRSWKSKESFSEDAYLGLWLAWLLWLRTPDMISQGIGGIARSGLFGPLIAILFLTLFILCAGFSIIILRNLALIFGPVSRIFGEMSIGLRPRAWGIASTIFGLWILFSIIFGPLS</sequence>
<reference evidence="2" key="1">
    <citation type="submission" date="2014-11" db="EMBL/GenBank/DDBJ databases">
        <authorList>
            <person name="Zhu J."/>
            <person name="Qi W."/>
            <person name="Song R."/>
        </authorList>
    </citation>
    <scope>NUCLEOTIDE SEQUENCE</scope>
</reference>
<keyword evidence="1" id="KW-1133">Transmembrane helix</keyword>
<feature type="transmembrane region" description="Helical" evidence="1">
    <location>
        <begin position="553"/>
        <end position="573"/>
    </location>
</feature>